<dbReference type="Proteomes" id="UP000503222">
    <property type="component" value="Chromosome"/>
</dbReference>
<sequence length="110" mass="11995">MMPAMLGMALALLAADPVISPKNGKIEAFSEVAKRCGVPDLRVEIILVDVSTVHINEYREAGRRDDINPEDKSLLAKVARQHAVGAALPCLQQGAARIGLKLMWHPRVIF</sequence>
<gene>
    <name evidence="1" type="ORF">G7077_00580</name>
</gene>
<dbReference type="RefSeq" id="WP_166410032.1">
    <property type="nucleotide sequence ID" value="NZ_CP049869.1"/>
</dbReference>
<name>A0A6G7YLP7_9SPHN</name>
<reference evidence="1 2" key="1">
    <citation type="submission" date="2020-03" db="EMBL/GenBank/DDBJ databases">
        <title>Sphingomonas sp. nov., isolated from fish.</title>
        <authorList>
            <person name="Hyun D.-W."/>
            <person name="Bae J.-W."/>
        </authorList>
    </citation>
    <scope>NUCLEOTIDE SEQUENCE [LARGE SCALE GENOMIC DNA]</scope>
    <source>
        <strain evidence="1 2">HDW15B</strain>
    </source>
</reference>
<evidence type="ECO:0000313" key="1">
    <source>
        <dbReference type="EMBL" id="QIK77636.1"/>
    </source>
</evidence>
<proteinExistence type="predicted"/>
<protein>
    <submittedName>
        <fullName evidence="1">Uncharacterized protein</fullName>
    </submittedName>
</protein>
<dbReference type="KEGG" id="spii:G7077_00580"/>
<dbReference type="AlphaFoldDB" id="A0A6G7YLP7"/>
<accession>A0A6G7YLP7</accession>
<keyword evidence="2" id="KW-1185">Reference proteome</keyword>
<evidence type="ECO:0000313" key="2">
    <source>
        <dbReference type="Proteomes" id="UP000503222"/>
    </source>
</evidence>
<dbReference type="EMBL" id="CP049869">
    <property type="protein sequence ID" value="QIK77636.1"/>
    <property type="molecule type" value="Genomic_DNA"/>
</dbReference>
<organism evidence="1 2">
    <name type="scientific">Sphingomonas piscis</name>
    <dbReference type="NCBI Taxonomy" id="2714943"/>
    <lineage>
        <taxon>Bacteria</taxon>
        <taxon>Pseudomonadati</taxon>
        <taxon>Pseudomonadota</taxon>
        <taxon>Alphaproteobacteria</taxon>
        <taxon>Sphingomonadales</taxon>
        <taxon>Sphingomonadaceae</taxon>
        <taxon>Sphingomonas</taxon>
    </lineage>
</organism>